<dbReference type="STRING" id="447595.SAMN05660826_00987"/>
<dbReference type="RefSeq" id="WP_073255564.1">
    <property type="nucleotide sequence ID" value="NZ_FRCR01000005.1"/>
</dbReference>
<dbReference type="PANTHER" id="PTHR43384:SF13">
    <property type="entry name" value="SLR0110 PROTEIN"/>
    <property type="match status" value="1"/>
</dbReference>
<comment type="function">
    <text evidence="2">May play the central regulatory role in sporulation. It may be an element of the effector pathway responsible for the activation of sporulation genes in response to nutritional stress. Spo0A may act in concert with spo0H (a sigma factor) to control the expression of some genes that are critical to the sporulation process.</text>
</comment>
<reference evidence="6" key="1">
    <citation type="submission" date="2016-11" db="EMBL/GenBank/DDBJ databases">
        <authorList>
            <person name="Varghese N."/>
            <person name="Submissions S."/>
        </authorList>
    </citation>
    <scope>NUCLEOTIDE SEQUENCE [LARGE SCALE GENOMIC DNA]</scope>
    <source>
        <strain evidence="6">DSM 18802</strain>
    </source>
</reference>
<dbReference type="Gene3D" id="3.40.50.2300">
    <property type="match status" value="1"/>
</dbReference>
<dbReference type="GO" id="GO:0016887">
    <property type="term" value="F:ATP hydrolysis activity"/>
    <property type="evidence" value="ECO:0007669"/>
    <property type="project" value="TreeGrafter"/>
</dbReference>
<dbReference type="GO" id="GO:0009898">
    <property type="term" value="C:cytoplasmic side of plasma membrane"/>
    <property type="evidence" value="ECO:0007669"/>
    <property type="project" value="TreeGrafter"/>
</dbReference>
<dbReference type="PANTHER" id="PTHR43384">
    <property type="entry name" value="SEPTUM SITE-DETERMINING PROTEIN MIND HOMOLOG, CHLOROPLASTIC-RELATED"/>
    <property type="match status" value="1"/>
</dbReference>
<dbReference type="SUPFAM" id="SSF52540">
    <property type="entry name" value="P-loop containing nucleoside triphosphate hydrolases"/>
    <property type="match status" value="1"/>
</dbReference>
<dbReference type="OrthoDB" id="9794577at2"/>
<dbReference type="GO" id="GO:0051782">
    <property type="term" value="P:negative regulation of cell division"/>
    <property type="evidence" value="ECO:0007669"/>
    <property type="project" value="TreeGrafter"/>
</dbReference>
<dbReference type="Pfam" id="PF00072">
    <property type="entry name" value="Response_reg"/>
    <property type="match status" value="1"/>
</dbReference>
<dbReference type="Pfam" id="PF13614">
    <property type="entry name" value="AAA_31"/>
    <property type="match status" value="1"/>
</dbReference>
<dbReference type="InterPro" id="IPR050625">
    <property type="entry name" value="ParA/MinD_ATPase"/>
</dbReference>
<evidence type="ECO:0000256" key="3">
    <source>
        <dbReference type="PROSITE-ProRule" id="PRU00169"/>
    </source>
</evidence>
<dbReference type="Gene3D" id="3.40.50.300">
    <property type="entry name" value="P-loop containing nucleotide triphosphate hydrolases"/>
    <property type="match status" value="1"/>
</dbReference>
<evidence type="ECO:0000256" key="1">
    <source>
        <dbReference type="ARBA" id="ARBA00018672"/>
    </source>
</evidence>
<dbReference type="EMBL" id="FRCR01000005">
    <property type="protein sequence ID" value="SHM42669.1"/>
    <property type="molecule type" value="Genomic_DNA"/>
</dbReference>
<organism evidence="5 6">
    <name type="scientific">Caldanaerovirga acetigignens</name>
    <dbReference type="NCBI Taxonomy" id="447595"/>
    <lineage>
        <taxon>Bacteria</taxon>
        <taxon>Bacillati</taxon>
        <taxon>Bacillota</taxon>
        <taxon>Clostridia</taxon>
        <taxon>Thermosediminibacterales</taxon>
        <taxon>Thermosediminibacteraceae</taxon>
        <taxon>Caldanaerovirga</taxon>
    </lineage>
</organism>
<dbReference type="InterPro" id="IPR025669">
    <property type="entry name" value="AAA_dom"/>
</dbReference>
<feature type="modified residue" description="4-aspartylphosphate" evidence="3">
    <location>
        <position position="55"/>
    </location>
</feature>
<evidence type="ECO:0000313" key="5">
    <source>
        <dbReference type="EMBL" id="SHM42669.1"/>
    </source>
</evidence>
<evidence type="ECO:0000313" key="6">
    <source>
        <dbReference type="Proteomes" id="UP000184375"/>
    </source>
</evidence>
<dbReference type="CDD" id="cd17535">
    <property type="entry name" value="REC_NarL-like"/>
    <property type="match status" value="1"/>
</dbReference>
<dbReference type="SMART" id="SM00448">
    <property type="entry name" value="REC"/>
    <property type="match status" value="1"/>
</dbReference>
<proteinExistence type="predicted"/>
<accession>A0A1M7IPS3</accession>
<name>A0A1M7IPS3_9FIRM</name>
<dbReference type="InterPro" id="IPR011006">
    <property type="entry name" value="CheY-like_superfamily"/>
</dbReference>
<dbReference type="InterPro" id="IPR027417">
    <property type="entry name" value="P-loop_NTPase"/>
</dbReference>
<sequence>MPIRVLIADDIPTTREDIKRLLYFEEDIEVVGEAIDGQDAVSMAVELKPDVVLMDINMPNLDGIAATEQIAIVAPQTAIIIISIQGEYEYLRKAMAAGAREYLVKPFSAEELANAIRRVHEAQKRRNALIANSSAVNLSNFPVKKKGKIITFFSTKGGVGRTTLSCNLAVMLAQETKKDVALLDFDLESGDVTIMLNISAKMSLADLAKEEENIDIKAVEGFLIPHISGVKVLPAPLSPEQAELITPTHVEQLLKVMKENFDFLIIDASPLYSEINLMVLERSDIVVLVLTQELTSIKHVKTDAEILKKLNCDFKIRFVLNCHDNEGIKVKDVERALGKPILAVIPADSKTVKNAVNQGIPFVMAQPNARVAEGIKELFEKLELKNEEIQKDKKRPLIMRMFSL</sequence>
<evidence type="ECO:0000259" key="4">
    <source>
        <dbReference type="PROSITE" id="PS50110"/>
    </source>
</evidence>
<dbReference type="GO" id="GO:0005829">
    <property type="term" value="C:cytosol"/>
    <property type="evidence" value="ECO:0007669"/>
    <property type="project" value="TreeGrafter"/>
</dbReference>
<keyword evidence="3" id="KW-0597">Phosphoprotein</keyword>
<feature type="domain" description="Response regulatory" evidence="4">
    <location>
        <begin position="4"/>
        <end position="120"/>
    </location>
</feature>
<dbReference type="PROSITE" id="PS50110">
    <property type="entry name" value="RESPONSE_REGULATORY"/>
    <property type="match status" value="1"/>
</dbReference>
<dbReference type="InterPro" id="IPR001789">
    <property type="entry name" value="Sig_transdc_resp-reg_receiver"/>
</dbReference>
<dbReference type="GO" id="GO:0000160">
    <property type="term" value="P:phosphorelay signal transduction system"/>
    <property type="evidence" value="ECO:0007669"/>
    <property type="project" value="InterPro"/>
</dbReference>
<protein>
    <recommendedName>
        <fullName evidence="1">Stage 0 sporulation protein A homolog</fullName>
    </recommendedName>
</protein>
<gene>
    <name evidence="5" type="ORF">SAMN05660826_00987</name>
</gene>
<dbReference type="SUPFAM" id="SSF52172">
    <property type="entry name" value="CheY-like"/>
    <property type="match status" value="1"/>
</dbReference>
<keyword evidence="6" id="KW-1185">Reference proteome</keyword>
<evidence type="ECO:0000256" key="2">
    <source>
        <dbReference type="ARBA" id="ARBA00024867"/>
    </source>
</evidence>
<dbReference type="InterPro" id="IPR058245">
    <property type="entry name" value="NreC/VraR/RcsB-like_REC"/>
</dbReference>
<dbReference type="AlphaFoldDB" id="A0A1M7IPS3"/>
<dbReference type="GO" id="GO:0005524">
    <property type="term" value="F:ATP binding"/>
    <property type="evidence" value="ECO:0007669"/>
    <property type="project" value="TreeGrafter"/>
</dbReference>
<dbReference type="Proteomes" id="UP000184375">
    <property type="component" value="Unassembled WGS sequence"/>
</dbReference>